<gene>
    <name evidence="1" type="ORF">BZG36_01140</name>
</gene>
<protein>
    <submittedName>
        <fullName evidence="1">Uncharacterized protein</fullName>
    </submittedName>
</protein>
<dbReference type="AlphaFoldDB" id="A0A261Y5Z3"/>
<sequence>MFVLAAGDTTTVAQPEATLTSVSSSTQLSSTTIPMVTVSAKPTTVTYDTRVSQLPTPFFVTQWTETPRSVPASYIQSLLNLQNGTAIGEGLFSFTPGPLPTATNDTAHLFDFATSTTQPTSTI</sequence>
<dbReference type="EMBL" id="MVBO01000007">
    <property type="protein sequence ID" value="OZJ06046.1"/>
    <property type="molecule type" value="Genomic_DNA"/>
</dbReference>
<organism evidence="1 2">
    <name type="scientific">Bifiguratus adelaidae</name>
    <dbReference type="NCBI Taxonomy" id="1938954"/>
    <lineage>
        <taxon>Eukaryota</taxon>
        <taxon>Fungi</taxon>
        <taxon>Fungi incertae sedis</taxon>
        <taxon>Mucoromycota</taxon>
        <taxon>Mucoromycotina</taxon>
        <taxon>Endogonomycetes</taxon>
        <taxon>Endogonales</taxon>
        <taxon>Endogonales incertae sedis</taxon>
        <taxon>Bifiguratus</taxon>
    </lineage>
</organism>
<proteinExistence type="predicted"/>
<comment type="caution">
    <text evidence="1">The sequence shown here is derived from an EMBL/GenBank/DDBJ whole genome shotgun (WGS) entry which is preliminary data.</text>
</comment>
<dbReference type="Proteomes" id="UP000242875">
    <property type="component" value="Unassembled WGS sequence"/>
</dbReference>
<evidence type="ECO:0000313" key="2">
    <source>
        <dbReference type="Proteomes" id="UP000242875"/>
    </source>
</evidence>
<name>A0A261Y5Z3_9FUNG</name>
<reference evidence="1 2" key="1">
    <citation type="journal article" date="2017" name="Mycologia">
        <title>Bifiguratus adelaidae, gen. et sp. nov., a new member of Mucoromycotina in endophytic and soil-dwelling habitats.</title>
        <authorList>
            <person name="Torres-Cruz T.J."/>
            <person name="Billingsley Tobias T.L."/>
            <person name="Almatruk M."/>
            <person name="Hesse C."/>
            <person name="Kuske C.R."/>
            <person name="Desiro A."/>
            <person name="Benucci G.M."/>
            <person name="Bonito G."/>
            <person name="Stajich J.E."/>
            <person name="Dunlap C."/>
            <person name="Arnold A.E."/>
            <person name="Porras-Alfaro A."/>
        </authorList>
    </citation>
    <scope>NUCLEOTIDE SEQUENCE [LARGE SCALE GENOMIC DNA]</scope>
    <source>
        <strain evidence="1 2">AZ0501</strain>
    </source>
</reference>
<accession>A0A261Y5Z3</accession>
<keyword evidence="2" id="KW-1185">Reference proteome</keyword>
<evidence type="ECO:0000313" key="1">
    <source>
        <dbReference type="EMBL" id="OZJ06046.1"/>
    </source>
</evidence>